<reference evidence="1 2" key="2">
    <citation type="submission" date="2018-11" db="EMBL/GenBank/DDBJ databases">
        <authorList>
            <consortium name="Pathogen Informatics"/>
        </authorList>
    </citation>
    <scope>NUCLEOTIDE SEQUENCE [LARGE SCALE GENOMIC DNA]</scope>
</reference>
<evidence type="ECO:0000313" key="2">
    <source>
        <dbReference type="Proteomes" id="UP000270296"/>
    </source>
</evidence>
<keyword evidence="2" id="KW-1185">Reference proteome</keyword>
<protein>
    <submittedName>
        <fullName evidence="1 3">Uncharacterized protein</fullName>
    </submittedName>
</protein>
<dbReference type="EMBL" id="UZAM01006688">
    <property type="protein sequence ID" value="VDO92982.1"/>
    <property type="molecule type" value="Genomic_DNA"/>
</dbReference>
<evidence type="ECO:0000313" key="1">
    <source>
        <dbReference type="EMBL" id="VDO92982.1"/>
    </source>
</evidence>
<proteinExistence type="predicted"/>
<dbReference type="Proteomes" id="UP000270296">
    <property type="component" value="Unassembled WGS sequence"/>
</dbReference>
<organism evidence="3">
    <name type="scientific">Soboliphyme baturini</name>
    <dbReference type="NCBI Taxonomy" id="241478"/>
    <lineage>
        <taxon>Eukaryota</taxon>
        <taxon>Metazoa</taxon>
        <taxon>Ecdysozoa</taxon>
        <taxon>Nematoda</taxon>
        <taxon>Enoplea</taxon>
        <taxon>Dorylaimia</taxon>
        <taxon>Dioctophymatida</taxon>
        <taxon>Dioctophymatoidea</taxon>
        <taxon>Soboliphymatidae</taxon>
        <taxon>Soboliphyme</taxon>
    </lineage>
</organism>
<dbReference type="WBParaSite" id="SBAD_0000106701-mRNA-1">
    <property type="protein sequence ID" value="SBAD_0000106701-mRNA-1"/>
    <property type="gene ID" value="SBAD_0000106701"/>
</dbReference>
<gene>
    <name evidence="1" type="ORF">SBAD_LOCUS1035</name>
</gene>
<name>A0A183IBP1_9BILA</name>
<dbReference type="AlphaFoldDB" id="A0A183IBP1"/>
<sequence>MLASDASAVIFCFPEKNGFGLVSVLSSDGSSNHDRRWFFICSDDILRPVQKTVESLKNTQKGRLHYADDNVDVAALCRHFDSKLHFTAAEVAELSSTEEADAGVSAVMDDAIRRWISSANGCVISRTSNNVSFSSDTSALKTNEPSDSQWISYDRSLTSFLNELNHQVSAVTRQCLRKYCKQRKKHLERAGVKLRDSDVYAELFSPSPSQNRERLPVNSIICDA</sequence>
<evidence type="ECO:0000313" key="3">
    <source>
        <dbReference type="WBParaSite" id="SBAD_0000106701-mRNA-1"/>
    </source>
</evidence>
<accession>A0A183IBP1</accession>
<reference evidence="3" key="1">
    <citation type="submission" date="2016-06" db="UniProtKB">
        <authorList>
            <consortium name="WormBaseParasite"/>
        </authorList>
    </citation>
    <scope>IDENTIFICATION</scope>
</reference>